<feature type="modified residue" description="2-(S-cysteinyl)pyruvic acid O-phosphothioketal" evidence="12">
    <location>
        <position position="138"/>
    </location>
</feature>
<evidence type="ECO:0000259" key="13">
    <source>
        <dbReference type="Pfam" id="PF00275"/>
    </source>
</evidence>
<dbReference type="GO" id="GO:0009252">
    <property type="term" value="P:peptidoglycan biosynthetic process"/>
    <property type="evidence" value="ECO:0007669"/>
    <property type="project" value="UniProtKB-UniRule"/>
</dbReference>
<dbReference type="PANTHER" id="PTHR43783:SF1">
    <property type="entry name" value="UDP-N-ACETYLGLUCOSAMINE 1-CARBOXYVINYLTRANSFERASE"/>
    <property type="match status" value="1"/>
</dbReference>
<evidence type="ECO:0000256" key="7">
    <source>
        <dbReference type="ARBA" id="ARBA00022984"/>
    </source>
</evidence>
<comment type="subcellular location">
    <subcellularLocation>
        <location evidence="1 12">Cytoplasm</location>
    </subcellularLocation>
</comment>
<evidence type="ECO:0000256" key="5">
    <source>
        <dbReference type="ARBA" id="ARBA00022679"/>
    </source>
</evidence>
<dbReference type="EMBL" id="FNOP01000010">
    <property type="protein sequence ID" value="SDW99740.1"/>
    <property type="molecule type" value="Genomic_DNA"/>
</dbReference>
<evidence type="ECO:0000256" key="11">
    <source>
        <dbReference type="ARBA" id="ARBA00047527"/>
    </source>
</evidence>
<evidence type="ECO:0000256" key="1">
    <source>
        <dbReference type="ARBA" id="ARBA00004496"/>
    </source>
</evidence>
<dbReference type="NCBIfam" id="TIGR01072">
    <property type="entry name" value="murA"/>
    <property type="match status" value="1"/>
</dbReference>
<keyword evidence="6 12" id="KW-0133">Cell shape</keyword>
<dbReference type="UniPathway" id="UPA00219"/>
<evidence type="ECO:0000256" key="2">
    <source>
        <dbReference type="ARBA" id="ARBA00004752"/>
    </source>
</evidence>
<dbReference type="InterPro" id="IPR036968">
    <property type="entry name" value="Enolpyruvate_Tfrase_sf"/>
</dbReference>
<feature type="binding site" evidence="12">
    <location>
        <position position="327"/>
    </location>
    <ligand>
        <name>UDP-N-acetyl-alpha-D-glucosamine</name>
        <dbReference type="ChEBI" id="CHEBI:57705"/>
    </ligand>
</feature>
<protein>
    <recommendedName>
        <fullName evidence="12">UDP-N-acetylglucosamine 1-carboxyvinyltransferase</fullName>
        <ecNumber evidence="12">2.5.1.7</ecNumber>
    </recommendedName>
    <alternativeName>
        <fullName evidence="12">Enoylpyruvate transferase</fullName>
    </alternativeName>
    <alternativeName>
        <fullName evidence="12">UDP-N-acetylglucosamine enolpyruvyl transferase</fullName>
        <shortName evidence="12">EPT</shortName>
    </alternativeName>
</protein>
<dbReference type="FunFam" id="3.65.10.10:FF:000001">
    <property type="entry name" value="UDP-N-acetylglucosamine 1-carboxyvinyltransferase"/>
    <property type="match status" value="1"/>
</dbReference>
<dbReference type="GO" id="GO:0008360">
    <property type="term" value="P:regulation of cell shape"/>
    <property type="evidence" value="ECO:0007669"/>
    <property type="project" value="UniProtKB-KW"/>
</dbReference>
<reference evidence="14 15" key="1">
    <citation type="submission" date="2016-10" db="EMBL/GenBank/DDBJ databases">
        <authorList>
            <person name="Varghese N."/>
            <person name="Submissions S."/>
        </authorList>
    </citation>
    <scope>NUCLEOTIDE SEQUENCE [LARGE SCALE GENOMIC DNA]</scope>
    <source>
        <strain evidence="14 15">WCC6</strain>
    </source>
</reference>
<dbReference type="GO" id="GO:0019277">
    <property type="term" value="P:UDP-N-acetylgalactosamine biosynthetic process"/>
    <property type="evidence" value="ECO:0007669"/>
    <property type="project" value="InterPro"/>
</dbReference>
<evidence type="ECO:0000256" key="4">
    <source>
        <dbReference type="ARBA" id="ARBA00022618"/>
    </source>
</evidence>
<keyword evidence="3 12" id="KW-0963">Cytoplasm</keyword>
<gene>
    <name evidence="12" type="primary">murA</name>
    <name evidence="14" type="ORF">SAMN05216495_11042</name>
</gene>
<dbReference type="InterPro" id="IPR005750">
    <property type="entry name" value="UDP_GlcNAc_COvinyl_MurA"/>
</dbReference>
<feature type="binding site" evidence="12">
    <location>
        <position position="114"/>
    </location>
    <ligand>
        <name>UDP-N-acetyl-alpha-D-glucosamine</name>
        <dbReference type="ChEBI" id="CHEBI:57705"/>
    </ligand>
</feature>
<dbReference type="Pfam" id="PF00275">
    <property type="entry name" value="EPSP_synthase"/>
    <property type="match status" value="1"/>
</dbReference>
<dbReference type="InterPro" id="IPR013792">
    <property type="entry name" value="RNA3'P_cycl/enolpyr_Trfase_a/b"/>
</dbReference>
<evidence type="ECO:0000256" key="12">
    <source>
        <dbReference type="HAMAP-Rule" id="MF_00111"/>
    </source>
</evidence>
<comment type="caution">
    <text evidence="14">The sequence shown here is derived from an EMBL/GenBank/DDBJ whole genome shotgun (WGS) entry which is preliminary data.</text>
</comment>
<keyword evidence="12" id="KW-0670">Pyruvate</keyword>
<feature type="binding site" evidence="12">
    <location>
        <begin position="43"/>
        <end position="44"/>
    </location>
    <ligand>
        <name>phosphoenolpyruvate</name>
        <dbReference type="ChEBI" id="CHEBI:58702"/>
    </ligand>
</feature>
<dbReference type="GO" id="GO:0008760">
    <property type="term" value="F:UDP-N-acetylglucosamine 1-carboxyvinyltransferase activity"/>
    <property type="evidence" value="ECO:0007669"/>
    <property type="project" value="UniProtKB-UniRule"/>
</dbReference>
<dbReference type="Proteomes" id="UP000182379">
    <property type="component" value="Unassembled WGS sequence"/>
</dbReference>
<evidence type="ECO:0000256" key="10">
    <source>
        <dbReference type="ARBA" id="ARBA00038367"/>
    </source>
</evidence>
<dbReference type="NCBIfam" id="NF006873">
    <property type="entry name" value="PRK09369.1"/>
    <property type="match status" value="1"/>
</dbReference>
<evidence type="ECO:0000313" key="15">
    <source>
        <dbReference type="Proteomes" id="UP000182379"/>
    </source>
</evidence>
<comment type="similarity">
    <text evidence="10 12">Belongs to the EPSP synthase family. MurA subfamily.</text>
</comment>
<organism evidence="14 15">
    <name type="scientific">Acidaminococcus fermentans</name>
    <dbReference type="NCBI Taxonomy" id="905"/>
    <lineage>
        <taxon>Bacteria</taxon>
        <taxon>Bacillati</taxon>
        <taxon>Bacillota</taxon>
        <taxon>Negativicutes</taxon>
        <taxon>Acidaminococcales</taxon>
        <taxon>Acidaminococcaceae</taxon>
        <taxon>Acidaminococcus</taxon>
    </lineage>
</organism>
<dbReference type="HAMAP" id="MF_00111">
    <property type="entry name" value="MurA"/>
    <property type="match status" value="1"/>
</dbReference>
<comment type="function">
    <text evidence="12">Cell wall formation. Adds enolpyruvyl to UDP-N-acetylglucosamine.</text>
</comment>
<dbReference type="Gene3D" id="3.65.10.10">
    <property type="entry name" value="Enolpyruvate transferase domain"/>
    <property type="match status" value="2"/>
</dbReference>
<dbReference type="SUPFAM" id="SSF55205">
    <property type="entry name" value="EPT/RTPC-like"/>
    <property type="match status" value="1"/>
</dbReference>
<dbReference type="GO" id="GO:0071555">
    <property type="term" value="P:cell wall organization"/>
    <property type="evidence" value="ECO:0007669"/>
    <property type="project" value="UniProtKB-KW"/>
</dbReference>
<evidence type="ECO:0000256" key="6">
    <source>
        <dbReference type="ARBA" id="ARBA00022960"/>
    </source>
</evidence>
<evidence type="ECO:0000313" key="14">
    <source>
        <dbReference type="EMBL" id="SDW99740.1"/>
    </source>
</evidence>
<evidence type="ECO:0000256" key="9">
    <source>
        <dbReference type="ARBA" id="ARBA00023316"/>
    </source>
</evidence>
<dbReference type="InterPro" id="IPR001986">
    <property type="entry name" value="Enolpyruvate_Tfrase_dom"/>
</dbReference>
<dbReference type="GO" id="GO:0051301">
    <property type="term" value="P:cell division"/>
    <property type="evidence" value="ECO:0007669"/>
    <property type="project" value="UniProtKB-KW"/>
</dbReference>
<name>A0A1H2Y3S8_ACIFE</name>
<keyword evidence="7 12" id="KW-0573">Peptidoglycan synthesis</keyword>
<comment type="caution">
    <text evidence="12">Lacks conserved residue(s) required for the propagation of feature annotation.</text>
</comment>
<dbReference type="GO" id="GO:0005737">
    <property type="term" value="C:cytoplasm"/>
    <property type="evidence" value="ECO:0007669"/>
    <property type="project" value="UniProtKB-SubCell"/>
</dbReference>
<evidence type="ECO:0000256" key="3">
    <source>
        <dbReference type="ARBA" id="ARBA00022490"/>
    </source>
</evidence>
<keyword evidence="4 12" id="KW-0132">Cell division</keyword>
<dbReference type="InterPro" id="IPR050068">
    <property type="entry name" value="MurA_subfamily"/>
</dbReference>
<feature type="domain" description="Enolpyruvate transferase" evidence="13">
    <location>
        <begin position="27"/>
        <end position="429"/>
    </location>
</feature>
<dbReference type="EC" id="2.5.1.7" evidence="12"/>
<dbReference type="PANTHER" id="PTHR43783">
    <property type="entry name" value="UDP-N-ACETYLGLUCOSAMINE 1-CARBOXYVINYLTRANSFERASE"/>
    <property type="match status" value="1"/>
</dbReference>
<comment type="catalytic activity">
    <reaction evidence="11 12">
        <text>phosphoenolpyruvate + UDP-N-acetyl-alpha-D-glucosamine = UDP-N-acetyl-3-O-(1-carboxyvinyl)-alpha-D-glucosamine + phosphate</text>
        <dbReference type="Rhea" id="RHEA:18681"/>
        <dbReference type="ChEBI" id="CHEBI:43474"/>
        <dbReference type="ChEBI" id="CHEBI:57705"/>
        <dbReference type="ChEBI" id="CHEBI:58702"/>
        <dbReference type="ChEBI" id="CHEBI:68483"/>
        <dbReference type="EC" id="2.5.1.7"/>
    </reaction>
</comment>
<keyword evidence="5 12" id="KW-0808">Transferase</keyword>
<dbReference type="CDD" id="cd01555">
    <property type="entry name" value="UdpNAET"/>
    <property type="match status" value="1"/>
</dbReference>
<keyword evidence="9 12" id="KW-0961">Cell wall biogenesis/degradation</keyword>
<comment type="pathway">
    <text evidence="2 12">Cell wall biogenesis; peptidoglycan biosynthesis.</text>
</comment>
<feature type="binding site" evidence="12">
    <location>
        <position position="349"/>
    </location>
    <ligand>
        <name>UDP-N-acetyl-alpha-D-glucosamine</name>
        <dbReference type="ChEBI" id="CHEBI:57705"/>
    </ligand>
</feature>
<keyword evidence="8 12" id="KW-0131">Cell cycle</keyword>
<proteinExistence type="inferred from homology"/>
<accession>A0A1H2Y3S8</accession>
<dbReference type="AlphaFoldDB" id="A0A1H2Y3S8"/>
<feature type="active site" description="Proton donor" evidence="12">
    <location>
        <position position="138"/>
    </location>
</feature>
<sequence length="440" mass="46497">MKADNKGSQASLQVRKGVESGVEKLVVKGGHRLTGTVRVSGAKNAVLPIIAASVLGTEGSTILEVPELEDVSTICKVLECLGLKVDHSTPHVLKIDSRQVTGWEAPYDLVSTMRASFLVMGSLLARVGRAKISLPGGCAIGTRPIDIHLKGFEALGATIEQGHGYIEAFAPHGLVGTTIYLDFPSVGATENLMMAASMAKGTTIIENAAQEPEIVDLANYINVMGGKVRGAGTTAIRIDGVESMKGGEHTVIPDRIEAGTFMVAGAMTQGDILVDNVLCEHMKPLIAKLREAGAIVEEGISDVHVVGPQELHPITIKTLPYPGFPTDMQAQVMAMMCIAKGQSSVLETVFENRFMHVDELLRMGANIRTSGGRAAIVEGVPKLYGCQVRATDLRAGAAMVLAGLVADGVTEITDIYHIDRGYENLVAKLTGLGADIQRIG</sequence>
<evidence type="ECO:0000256" key="8">
    <source>
        <dbReference type="ARBA" id="ARBA00023306"/>
    </source>
</evidence>